<gene>
    <name evidence="4" type="ORF">DIATSA_LOCUS4911</name>
</gene>
<dbReference type="GO" id="GO:0005774">
    <property type="term" value="C:vacuolar membrane"/>
    <property type="evidence" value="ECO:0007669"/>
    <property type="project" value="TreeGrafter"/>
</dbReference>
<evidence type="ECO:0000313" key="4">
    <source>
        <dbReference type="EMBL" id="CAG9787000.1"/>
    </source>
</evidence>
<dbReference type="GO" id="GO:0016239">
    <property type="term" value="P:positive regulation of macroautophagy"/>
    <property type="evidence" value="ECO:0007669"/>
    <property type="project" value="TreeGrafter"/>
</dbReference>
<evidence type="ECO:0000313" key="5">
    <source>
        <dbReference type="Proteomes" id="UP001153714"/>
    </source>
</evidence>
<dbReference type="GO" id="GO:1904263">
    <property type="term" value="P:positive regulation of TORC1 signaling"/>
    <property type="evidence" value="ECO:0007669"/>
    <property type="project" value="TreeGrafter"/>
</dbReference>
<evidence type="ECO:0000256" key="2">
    <source>
        <dbReference type="ARBA" id="ARBA00022737"/>
    </source>
</evidence>
<dbReference type="PANTHER" id="PTHR46200:SF1">
    <property type="entry name" value="GATOR COMPLEX PROTEIN WDR24"/>
    <property type="match status" value="1"/>
</dbReference>
<feature type="compositionally biased region" description="Basic residues" evidence="3">
    <location>
        <begin position="20"/>
        <end position="48"/>
    </location>
</feature>
<feature type="region of interest" description="Disordered" evidence="3">
    <location>
        <begin position="1"/>
        <end position="112"/>
    </location>
</feature>
<feature type="compositionally biased region" description="Pro residues" evidence="3">
    <location>
        <begin position="237"/>
        <end position="247"/>
    </location>
</feature>
<evidence type="ECO:0000256" key="1">
    <source>
        <dbReference type="ARBA" id="ARBA00022574"/>
    </source>
</evidence>
<name>A0A9N9R0E9_9NEOP</name>
<reference evidence="4" key="2">
    <citation type="submission" date="2022-10" db="EMBL/GenBank/DDBJ databases">
        <authorList>
            <consortium name="ENA_rothamsted_submissions"/>
            <consortium name="culmorum"/>
            <person name="King R."/>
        </authorList>
    </citation>
    <scope>NUCLEOTIDE SEQUENCE</scope>
</reference>
<evidence type="ECO:0000256" key="3">
    <source>
        <dbReference type="SAM" id="MobiDB-lite"/>
    </source>
</evidence>
<dbReference type="PANTHER" id="PTHR46200">
    <property type="entry name" value="GATOR COMPLEX PROTEIN WDR24"/>
    <property type="match status" value="1"/>
</dbReference>
<feature type="compositionally biased region" description="Basic residues" evidence="3">
    <location>
        <begin position="156"/>
        <end position="184"/>
    </location>
</feature>
<feature type="region of interest" description="Disordered" evidence="3">
    <location>
        <begin position="281"/>
        <end position="362"/>
    </location>
</feature>
<dbReference type="Proteomes" id="UP001153714">
    <property type="component" value="Chromosome 16"/>
</dbReference>
<keyword evidence="5" id="KW-1185">Reference proteome</keyword>
<dbReference type="GO" id="GO:0034198">
    <property type="term" value="P:cellular response to amino acid starvation"/>
    <property type="evidence" value="ECO:0007669"/>
    <property type="project" value="TreeGrafter"/>
</dbReference>
<feature type="compositionally biased region" description="Pro residues" evidence="3">
    <location>
        <begin position="189"/>
        <end position="205"/>
    </location>
</feature>
<feature type="compositionally biased region" description="Basic residues" evidence="3">
    <location>
        <begin position="292"/>
        <end position="320"/>
    </location>
</feature>
<feature type="compositionally biased region" description="Pro residues" evidence="3">
    <location>
        <begin position="325"/>
        <end position="335"/>
    </location>
</feature>
<dbReference type="EMBL" id="OU893347">
    <property type="protein sequence ID" value="CAG9787000.1"/>
    <property type="molecule type" value="Genomic_DNA"/>
</dbReference>
<organism evidence="4 5">
    <name type="scientific">Diatraea saccharalis</name>
    <name type="common">sugarcane borer</name>
    <dbReference type="NCBI Taxonomy" id="40085"/>
    <lineage>
        <taxon>Eukaryota</taxon>
        <taxon>Metazoa</taxon>
        <taxon>Ecdysozoa</taxon>
        <taxon>Arthropoda</taxon>
        <taxon>Hexapoda</taxon>
        <taxon>Insecta</taxon>
        <taxon>Pterygota</taxon>
        <taxon>Neoptera</taxon>
        <taxon>Endopterygota</taxon>
        <taxon>Lepidoptera</taxon>
        <taxon>Glossata</taxon>
        <taxon>Ditrysia</taxon>
        <taxon>Pyraloidea</taxon>
        <taxon>Crambidae</taxon>
        <taxon>Crambinae</taxon>
        <taxon>Diatraea</taxon>
    </lineage>
</organism>
<protein>
    <submittedName>
        <fullName evidence="4">Uncharacterized protein</fullName>
    </submittedName>
</protein>
<proteinExistence type="predicted"/>
<dbReference type="AlphaFoldDB" id="A0A9N9R0E9"/>
<dbReference type="PRINTS" id="PR01217">
    <property type="entry name" value="PRICHEXTENSN"/>
</dbReference>
<reference evidence="4" key="1">
    <citation type="submission" date="2021-12" db="EMBL/GenBank/DDBJ databases">
        <authorList>
            <person name="King R."/>
        </authorList>
    </citation>
    <scope>NUCLEOTIDE SEQUENCE</scope>
</reference>
<dbReference type="InterPro" id="IPR037590">
    <property type="entry name" value="WDR24"/>
</dbReference>
<feature type="compositionally biased region" description="Low complexity" evidence="3">
    <location>
        <begin position="70"/>
        <end position="85"/>
    </location>
</feature>
<feature type="compositionally biased region" description="Pro residues" evidence="3">
    <location>
        <begin position="53"/>
        <end position="69"/>
    </location>
</feature>
<keyword evidence="2" id="KW-0677">Repeat</keyword>
<keyword evidence="1" id="KW-0853">WD repeat</keyword>
<dbReference type="GO" id="GO:0061700">
    <property type="term" value="C:GATOR2 complex"/>
    <property type="evidence" value="ECO:0007669"/>
    <property type="project" value="TreeGrafter"/>
</dbReference>
<accession>A0A9N9R0E9</accession>
<dbReference type="OrthoDB" id="60955at2759"/>
<feature type="compositionally biased region" description="Pro residues" evidence="3">
    <location>
        <begin position="101"/>
        <end position="111"/>
    </location>
</feature>
<feature type="region of interest" description="Disordered" evidence="3">
    <location>
        <begin position="144"/>
        <end position="248"/>
    </location>
</feature>
<sequence>MLVLQDHRYLPTSPPPPHTAPHRRAAGGRAQAARRPRGRADRRHRHARAAGPQVPPHLPPTSPHRPTPPSCWRTRSSSTPTSGTCRPPPPPCSCCRTTGTSPPPPHLPTPPHTAELLADALKQHADLGDVQTAATAMLVLQDHRYLPTSPPPPHTAPHRRAAGGRAQAARRPRGRADRRHRHARAAGPQVPPHLPPTSPHRPTPPSCWRTRSSSTPTSGTCRPPPPPCSCCRTTGTSPPPPHLPTPPHTAELLADALKQHADLGDVQTAATAMLVLQDHRYLPTSPPPPHTAPHRRAAGGRAQAARRPRGRADRRHRHARAAGPQVPPHLPPTSPHRPTSPSCWRTRSSSTPTSGTCRPPPPPCSCCRTTGTSPPPPHLPTPPHIAELLADALKQHADLGDVQTAATAMLVLQDHRNDLFPYIDEGMQENWLLGYIDILQRHKLWNVATEVIRNAWLSSVWTISQQSTTVAMCCGRCGRRTRPHSACDRCQPRQLPEICAVCHEVSSSKNGR</sequence>
<feature type="compositionally biased region" description="Low complexity" evidence="3">
    <location>
        <begin position="206"/>
        <end position="221"/>
    </location>
</feature>
<feature type="compositionally biased region" description="Low complexity" evidence="3">
    <location>
        <begin position="336"/>
        <end position="357"/>
    </location>
</feature>
<dbReference type="GO" id="GO:0005829">
    <property type="term" value="C:cytosol"/>
    <property type="evidence" value="ECO:0007669"/>
    <property type="project" value="TreeGrafter"/>
</dbReference>